<accession>A0A8T1WDV1</accession>
<evidence type="ECO:0000256" key="2">
    <source>
        <dbReference type="SAM" id="MobiDB-lite"/>
    </source>
</evidence>
<protein>
    <submittedName>
        <fullName evidence="3">Uncharacterized protein</fullName>
    </submittedName>
</protein>
<dbReference type="EMBL" id="JAGDFM010000021">
    <property type="protein sequence ID" value="KAG7391381.1"/>
    <property type="molecule type" value="Genomic_DNA"/>
</dbReference>
<feature type="coiled-coil region" evidence="1">
    <location>
        <begin position="111"/>
        <end position="138"/>
    </location>
</feature>
<proteinExistence type="predicted"/>
<dbReference type="Proteomes" id="UP000694044">
    <property type="component" value="Unassembled WGS sequence"/>
</dbReference>
<gene>
    <name evidence="3" type="ORF">PHYPSEUDO_004916</name>
</gene>
<evidence type="ECO:0000313" key="4">
    <source>
        <dbReference type="Proteomes" id="UP000694044"/>
    </source>
</evidence>
<sequence>MLDVKAVGSNLTPAQQEETLVDLRFFLDVFGSTSAVRSKLLVQESAIKRLGGQVRHLLDHRDNKFPQEVEENHTQPPDSSIKNDEDVDEIMADIDFFLRTFGSTRAAREKLEGQRQEIVGLRRTLQSLEERQERGKRETRRGVAHVVTVQNDNEKANGNNGDDGKAKETTKNIVDRDGSVDDHPVKASDEAVTTPHTNGKHLDEARTTQAVSGALALTTVQRMDQIDTRDIAASGPLLTDYAMATAVFICARLKAAAKEQYRLCDVITEAALSASRRV</sequence>
<feature type="compositionally biased region" description="Basic and acidic residues" evidence="2">
    <location>
        <begin position="175"/>
        <end position="189"/>
    </location>
</feature>
<evidence type="ECO:0000256" key="1">
    <source>
        <dbReference type="SAM" id="Coils"/>
    </source>
</evidence>
<organism evidence="3 4">
    <name type="scientific">Phytophthora pseudosyringae</name>
    <dbReference type="NCBI Taxonomy" id="221518"/>
    <lineage>
        <taxon>Eukaryota</taxon>
        <taxon>Sar</taxon>
        <taxon>Stramenopiles</taxon>
        <taxon>Oomycota</taxon>
        <taxon>Peronosporomycetes</taxon>
        <taxon>Peronosporales</taxon>
        <taxon>Peronosporaceae</taxon>
        <taxon>Phytophthora</taxon>
    </lineage>
</organism>
<evidence type="ECO:0000313" key="3">
    <source>
        <dbReference type="EMBL" id="KAG7391381.1"/>
    </source>
</evidence>
<name>A0A8T1WDV1_9STRA</name>
<dbReference type="AlphaFoldDB" id="A0A8T1WDV1"/>
<comment type="caution">
    <text evidence="3">The sequence shown here is derived from an EMBL/GenBank/DDBJ whole genome shotgun (WGS) entry which is preliminary data.</text>
</comment>
<dbReference type="OrthoDB" id="127814at2759"/>
<keyword evidence="1" id="KW-0175">Coiled coil</keyword>
<feature type="region of interest" description="Disordered" evidence="2">
    <location>
        <begin position="175"/>
        <end position="202"/>
    </location>
</feature>
<keyword evidence="4" id="KW-1185">Reference proteome</keyword>
<reference evidence="3" key="1">
    <citation type="submission" date="2021-02" db="EMBL/GenBank/DDBJ databases">
        <authorList>
            <person name="Palmer J.M."/>
        </authorList>
    </citation>
    <scope>NUCLEOTIDE SEQUENCE</scope>
    <source>
        <strain evidence="3">SCRP734</strain>
    </source>
</reference>